<organism evidence="8 9">
    <name type="scientific">Kitasatospora herbaricolor</name>
    <dbReference type="NCBI Taxonomy" id="68217"/>
    <lineage>
        <taxon>Bacteria</taxon>
        <taxon>Bacillati</taxon>
        <taxon>Actinomycetota</taxon>
        <taxon>Actinomycetes</taxon>
        <taxon>Kitasatosporales</taxon>
        <taxon>Streptomycetaceae</taxon>
        <taxon>Kitasatospora</taxon>
    </lineage>
</organism>
<dbReference type="Pfam" id="PF03706">
    <property type="entry name" value="LPG_synthase_TM"/>
    <property type="match status" value="1"/>
</dbReference>
<proteinExistence type="predicted"/>
<dbReference type="RefSeq" id="WP_329495990.1">
    <property type="nucleotide sequence ID" value="NZ_CP108460.1"/>
</dbReference>
<feature type="region of interest" description="Disordered" evidence="6">
    <location>
        <begin position="1"/>
        <end position="30"/>
    </location>
</feature>
<evidence type="ECO:0000256" key="6">
    <source>
        <dbReference type="SAM" id="MobiDB-lite"/>
    </source>
</evidence>
<dbReference type="Proteomes" id="UP001432014">
    <property type="component" value="Chromosome"/>
</dbReference>
<evidence type="ECO:0000256" key="2">
    <source>
        <dbReference type="ARBA" id="ARBA00022475"/>
    </source>
</evidence>
<evidence type="ECO:0000256" key="3">
    <source>
        <dbReference type="ARBA" id="ARBA00022692"/>
    </source>
</evidence>
<dbReference type="PANTHER" id="PTHR39087:SF2">
    <property type="entry name" value="UPF0104 MEMBRANE PROTEIN MJ1595"/>
    <property type="match status" value="1"/>
</dbReference>
<dbReference type="InterPro" id="IPR022791">
    <property type="entry name" value="L-PG_synthase/AglD"/>
</dbReference>
<feature type="transmembrane region" description="Helical" evidence="7">
    <location>
        <begin position="122"/>
        <end position="142"/>
    </location>
</feature>
<reference evidence="8 9" key="1">
    <citation type="submission" date="2022-10" db="EMBL/GenBank/DDBJ databases">
        <title>The complete genomes of actinobacterial strains from the NBC collection.</title>
        <authorList>
            <person name="Joergensen T.S."/>
            <person name="Alvarez Arevalo M."/>
            <person name="Sterndorff E.B."/>
            <person name="Faurdal D."/>
            <person name="Vuksanovic O."/>
            <person name="Mourched A.-S."/>
            <person name="Charusanti P."/>
            <person name="Shaw S."/>
            <person name="Blin K."/>
            <person name="Weber T."/>
        </authorList>
    </citation>
    <scope>NUCLEOTIDE SEQUENCE [LARGE SCALE GENOMIC DNA]</scope>
    <source>
        <strain evidence="8 9">NBC_01247</strain>
    </source>
</reference>
<evidence type="ECO:0000256" key="5">
    <source>
        <dbReference type="ARBA" id="ARBA00023136"/>
    </source>
</evidence>
<feature type="transmembrane region" description="Helical" evidence="7">
    <location>
        <begin position="88"/>
        <end position="110"/>
    </location>
</feature>
<feature type="transmembrane region" description="Helical" evidence="7">
    <location>
        <begin position="620"/>
        <end position="642"/>
    </location>
</feature>
<dbReference type="EMBL" id="CP108482">
    <property type="protein sequence ID" value="WUS58053.1"/>
    <property type="molecule type" value="Genomic_DNA"/>
</dbReference>
<keyword evidence="2" id="KW-1003">Cell membrane</keyword>
<feature type="transmembrane region" description="Helical" evidence="7">
    <location>
        <begin position="42"/>
        <end position="60"/>
    </location>
</feature>
<gene>
    <name evidence="8" type="ORF">OG469_22610</name>
</gene>
<accession>A0ABZ1WBB6</accession>
<feature type="transmembrane region" description="Helical" evidence="7">
    <location>
        <begin position="704"/>
        <end position="726"/>
    </location>
</feature>
<feature type="transmembrane region" description="Helical" evidence="7">
    <location>
        <begin position="548"/>
        <end position="568"/>
    </location>
</feature>
<evidence type="ECO:0000256" key="4">
    <source>
        <dbReference type="ARBA" id="ARBA00022989"/>
    </source>
</evidence>
<keyword evidence="9" id="KW-1185">Reference proteome</keyword>
<comment type="subcellular location">
    <subcellularLocation>
        <location evidence="1">Cell membrane</location>
        <topology evidence="1">Multi-pass membrane protein</topology>
    </subcellularLocation>
</comment>
<keyword evidence="5 7" id="KW-0472">Membrane</keyword>
<evidence type="ECO:0000256" key="7">
    <source>
        <dbReference type="SAM" id="Phobius"/>
    </source>
</evidence>
<feature type="transmembrane region" description="Helical" evidence="7">
    <location>
        <begin position="168"/>
        <end position="184"/>
    </location>
</feature>
<sequence length="812" mass="84413">MTDLQGSGTETDRPAGPPPTAPAGTPVRRMVGGTDRVRQPAALIRLLLGLAAICLTLLLADYAQATAGGMDADIAQGVDLIPHAVSRIAGALSTAALLLVPAVAGGRLLLGHDRRRGRQQVADGLLAATVAYGLCVALDLWVDGAAPASLLDALTHPLPDGPGHTEPVYGYLAPVLAFLIAAGARDRHRPRVAFALSGVAGLLSGYAGPLSLLLGLLIGATVAHGTLYAVGVPDPRPRPAALALSLRQVGLRPRTITPSGPDRYLVGQDDGRPDLDVLLLDRQALVAALFQRVWRRLRLRTAPHPRVLRSLRTGLEHEALVSYAAVAAGVRTRRVVASAELGPDAALVAYEHVPGRALDLLADEELTEELLADVWAQFKLLQTRRISHRALVPAAVLVAECGAVHLVDLADGDIAASDLVLRADTAQLLTTLALRTGAERAVGSAVAVLGPAAVGAALPLLQPIALARQTRAALKQQPELLEAIRAEVLRTRPQAAVRAVRLERLRPRTLLAVVGGVVAGCLLLPQFFTTDHNPIATLAGADPGWMTLAVLLAAASHVAATVGFVGFVPERVNLWHALLAQVAGCFVKIVSPGGVGGIALNTRFLQRSGVPTPQALSSVGVGQLLGLILHLLQLGAFVYLLGNDPGSELDALPTLVGGLAGAAVLLSLVAAVPPARRWLAARLRPLTSEVLPRLLDLLRSPARLSAGIAGQLLVSLCFVACLYCCAQAVDSRPSFASVAVVLLVGNAVGSAAPTPGGAGWIELTLPRMLVATAAMDSGSAVAAVVLYRLLTFLLPVLPGWAAFAWLQRRKAL</sequence>
<keyword evidence="4 7" id="KW-1133">Transmembrane helix</keyword>
<protein>
    <submittedName>
        <fullName evidence="8">Flippase-like domain-containing protein</fullName>
    </submittedName>
</protein>
<evidence type="ECO:0000313" key="9">
    <source>
        <dbReference type="Proteomes" id="UP001432014"/>
    </source>
</evidence>
<feature type="transmembrane region" description="Helical" evidence="7">
    <location>
        <begin position="781"/>
        <end position="806"/>
    </location>
</feature>
<keyword evidence="3 7" id="KW-0812">Transmembrane</keyword>
<feature type="transmembrane region" description="Helical" evidence="7">
    <location>
        <begin position="738"/>
        <end position="761"/>
    </location>
</feature>
<feature type="transmembrane region" description="Helical" evidence="7">
    <location>
        <begin position="191"/>
        <end position="207"/>
    </location>
</feature>
<feature type="transmembrane region" description="Helical" evidence="7">
    <location>
        <begin position="575"/>
        <end position="600"/>
    </location>
</feature>
<dbReference type="PANTHER" id="PTHR39087">
    <property type="entry name" value="UPF0104 MEMBRANE PROTEIN MJ1595"/>
    <property type="match status" value="1"/>
</dbReference>
<evidence type="ECO:0000256" key="1">
    <source>
        <dbReference type="ARBA" id="ARBA00004651"/>
    </source>
</evidence>
<feature type="transmembrane region" description="Helical" evidence="7">
    <location>
        <begin position="510"/>
        <end position="528"/>
    </location>
</feature>
<evidence type="ECO:0000313" key="8">
    <source>
        <dbReference type="EMBL" id="WUS58053.1"/>
    </source>
</evidence>
<name>A0ABZ1WBB6_9ACTN</name>
<feature type="transmembrane region" description="Helical" evidence="7">
    <location>
        <begin position="654"/>
        <end position="675"/>
    </location>
</feature>